<proteinExistence type="predicted"/>
<reference evidence="1" key="1">
    <citation type="submission" date="2023-11" db="EMBL/GenBank/DDBJ databases">
        <authorList>
            <person name="Poullet M."/>
        </authorList>
    </citation>
    <scope>NUCLEOTIDE SEQUENCE</scope>
    <source>
        <strain evidence="1">E1834</strain>
    </source>
</reference>
<dbReference type="EMBL" id="CAVMJV010000012">
    <property type="protein sequence ID" value="CAK5047096.1"/>
    <property type="molecule type" value="Genomic_DNA"/>
</dbReference>
<organism evidence="1 2">
    <name type="scientific">Meloidogyne enterolobii</name>
    <name type="common">Root-knot nematode worm</name>
    <name type="synonym">Meloidogyne mayaguensis</name>
    <dbReference type="NCBI Taxonomy" id="390850"/>
    <lineage>
        <taxon>Eukaryota</taxon>
        <taxon>Metazoa</taxon>
        <taxon>Ecdysozoa</taxon>
        <taxon>Nematoda</taxon>
        <taxon>Chromadorea</taxon>
        <taxon>Rhabditida</taxon>
        <taxon>Tylenchina</taxon>
        <taxon>Tylenchomorpha</taxon>
        <taxon>Tylenchoidea</taxon>
        <taxon>Meloidogynidae</taxon>
        <taxon>Meloidogyninae</taxon>
        <taxon>Meloidogyne</taxon>
    </lineage>
</organism>
<evidence type="ECO:0000313" key="1">
    <source>
        <dbReference type="EMBL" id="CAK5047096.1"/>
    </source>
</evidence>
<comment type="caution">
    <text evidence="1">The sequence shown here is derived from an EMBL/GenBank/DDBJ whole genome shotgun (WGS) entry which is preliminary data.</text>
</comment>
<name>A0ACB0YHE9_MELEN</name>
<accession>A0ACB0YHE9</accession>
<protein>
    <submittedName>
        <fullName evidence="1">Uncharacterized protein</fullName>
    </submittedName>
</protein>
<sequence length="478" mass="54962">MDDDDGWLSKDSQKLNKNKSANSSSSPFNNQKSLSPTRDSLLEKSKNFNEKIFENNFVEEKDDDTDTEPGEIPTDFNETNKLNNGELSFFENDGPDNLDKDIIWLIGGGKRSESSKTVVGNYKNVNKNNLVEGRIEEHVRMEEVDSWFSKDCQNKSQTFEDNLNSKNIGKKQIEEQEKQKEIILLDDKEEEESVELISNDGTEPADILILNNFIEEIDNSVGNGQKEHERMEESDGWLNKEDYQNKSQALKDNLNSKNIKEHPKQVEEKEINEKEDEIMEEEEEDGWLSKDSGQSLAGKSKTLIEEENTSKSIENTFSPLKNFIQQKVFEQQEQSQKTKKLIEDSDFLIIEKPMSPLKNFIIQQEEQTKINEKINETPILNNKEDENKDDDDVLTEPGEIPPSDCETEPGEIPPSDNESFGSTEPGELPLSDFEEEEKGEEKINNFNLNNDWIIEKDERRENNTKCSETVIIIRMGIL</sequence>
<gene>
    <name evidence="1" type="ORF">MENTE1834_LOCUS12287</name>
</gene>
<dbReference type="Proteomes" id="UP001497535">
    <property type="component" value="Unassembled WGS sequence"/>
</dbReference>
<keyword evidence="2" id="KW-1185">Reference proteome</keyword>
<evidence type="ECO:0000313" key="2">
    <source>
        <dbReference type="Proteomes" id="UP001497535"/>
    </source>
</evidence>